<keyword evidence="1" id="KW-0812">Transmembrane</keyword>
<feature type="transmembrane region" description="Helical" evidence="1">
    <location>
        <begin position="46"/>
        <end position="71"/>
    </location>
</feature>
<dbReference type="AlphaFoldDB" id="A0A8F4PNH0"/>
<feature type="transmembrane region" description="Helical" evidence="1">
    <location>
        <begin position="222"/>
        <end position="244"/>
    </location>
</feature>
<name>A0A8F4PNH0_ENTTH</name>
<reference evidence="2" key="1">
    <citation type="journal article" date="2020" name="Microorganisms">
        <title>Detection of Oxazolidinone Resistance Genes and Characterization of Genetic Environments in Enterococci of Swine Origin, Italy.</title>
        <authorList>
            <person name="Fioriti S."/>
            <person name="Morroni G."/>
            <person name="Coccitto S.N."/>
            <person name="Brenciani A."/>
            <person name="Antonelli A."/>
            <person name="Di Pilato V."/>
            <person name="Baccani I."/>
            <person name="Pollini S."/>
            <person name="Cucco L."/>
            <person name="Morelli A."/>
            <person name="Paniccia M."/>
            <person name="Magistrali C.F."/>
            <person name="Rossolini G.M."/>
            <person name="Giovanetti E."/>
        </authorList>
    </citation>
    <scope>NUCLEOTIDE SEQUENCE</scope>
    <source>
        <strain evidence="2">S155</strain>
    </source>
</reference>
<protein>
    <submittedName>
        <fullName evidence="2">Uncharacterized protein</fullName>
    </submittedName>
</protein>
<evidence type="ECO:0000256" key="1">
    <source>
        <dbReference type="SAM" id="Phobius"/>
    </source>
</evidence>
<keyword evidence="1" id="KW-0472">Membrane</keyword>
<evidence type="ECO:0000313" key="2">
    <source>
        <dbReference type="EMBL" id="QXF68965.1"/>
    </source>
</evidence>
<dbReference type="EMBL" id="MT723949">
    <property type="protein sequence ID" value="QXF68965.1"/>
    <property type="molecule type" value="Genomic_DNA"/>
</dbReference>
<sequence>MKTTLINSLRELKIISCIIFVFYLLFEIVNMVVIGSNSAISQGMELWVYATDIIDFFSPLFLTAPFVWILFFKNKSRFVDYISVRTNLTSYLISQILSIMISVFLITFLVNIIAMLLAIYVIPFNVDTDPSNFTLPILPFRFQTTNPLLFSILASFWKAILGSVLAFSASVLACTTNNFFVSLFGVFAYVLLENIITGSLGIDEYSIVTSNVLGRLNDDYYTTFNMFVGPFLLILVTALWVIVYRKRMRD</sequence>
<feature type="transmembrane region" description="Helical" evidence="1">
    <location>
        <begin position="12"/>
        <end position="34"/>
    </location>
</feature>
<proteinExistence type="predicted"/>
<feature type="transmembrane region" description="Helical" evidence="1">
    <location>
        <begin position="148"/>
        <end position="167"/>
    </location>
</feature>
<accession>A0A8F4PNH0</accession>
<organism evidence="2">
    <name type="scientific">Enterococcus thailandicus</name>
    <dbReference type="NCBI Taxonomy" id="417368"/>
    <lineage>
        <taxon>Bacteria</taxon>
        <taxon>Bacillati</taxon>
        <taxon>Bacillota</taxon>
        <taxon>Bacilli</taxon>
        <taxon>Lactobacillales</taxon>
        <taxon>Enterococcaceae</taxon>
        <taxon>Enterococcus</taxon>
    </lineage>
</organism>
<keyword evidence="1" id="KW-1133">Transmembrane helix</keyword>
<feature type="transmembrane region" description="Helical" evidence="1">
    <location>
        <begin position="92"/>
        <end position="122"/>
    </location>
</feature>
<feature type="transmembrane region" description="Helical" evidence="1">
    <location>
        <begin position="179"/>
        <end position="202"/>
    </location>
</feature>